<accession>A0A1Y1LKW0</accession>
<organism evidence="1">
    <name type="scientific">Photinus pyralis</name>
    <name type="common">Common eastern firefly</name>
    <name type="synonym">Lampyris pyralis</name>
    <dbReference type="NCBI Taxonomy" id="7054"/>
    <lineage>
        <taxon>Eukaryota</taxon>
        <taxon>Metazoa</taxon>
        <taxon>Ecdysozoa</taxon>
        <taxon>Arthropoda</taxon>
        <taxon>Hexapoda</taxon>
        <taxon>Insecta</taxon>
        <taxon>Pterygota</taxon>
        <taxon>Neoptera</taxon>
        <taxon>Endopterygota</taxon>
        <taxon>Coleoptera</taxon>
        <taxon>Polyphaga</taxon>
        <taxon>Elateriformia</taxon>
        <taxon>Elateroidea</taxon>
        <taxon>Lampyridae</taxon>
        <taxon>Lampyrinae</taxon>
        <taxon>Photinus</taxon>
    </lineage>
</organism>
<dbReference type="EMBL" id="GEZM01052731">
    <property type="protein sequence ID" value="JAV74289.1"/>
    <property type="molecule type" value="Transcribed_RNA"/>
</dbReference>
<protein>
    <submittedName>
        <fullName evidence="1">Uncharacterized protein</fullName>
    </submittedName>
</protein>
<dbReference type="AlphaFoldDB" id="A0A1Y1LKW0"/>
<reference evidence="1" key="1">
    <citation type="journal article" date="2016" name="Sci. Rep.">
        <title>Molecular characterization of firefly nuptial gifts: a multi-omics approach sheds light on postcopulatory sexual selection.</title>
        <authorList>
            <person name="Al-Wathiqui N."/>
            <person name="Fallon T.R."/>
            <person name="South A."/>
            <person name="Weng J.K."/>
            <person name="Lewis S.M."/>
        </authorList>
    </citation>
    <scope>NUCLEOTIDE SEQUENCE</scope>
</reference>
<evidence type="ECO:0000313" key="1">
    <source>
        <dbReference type="EMBL" id="JAV74289.1"/>
    </source>
</evidence>
<sequence length="182" mass="19661">MPIDLSICPCDTSHLADSGTHHGVKTAKAKGTDVTTQSILQSSKYHAIQGSTHEAQVKNIAIDIFATKVLHFGPTYSNTKIYIIVKQLSKAIPTRNLHKQKVQNELQNAVPTPAANPTKFVPTSAGILPLLSASQPKTKPPRIAPQKKIDWDIVGRAAFSQTQSNSAEMEAYGTSSVVKLYS</sequence>
<proteinExistence type="predicted"/>
<name>A0A1Y1LKW0_PHOPY</name>